<feature type="compositionally biased region" description="Acidic residues" evidence="1">
    <location>
        <begin position="275"/>
        <end position="297"/>
    </location>
</feature>
<dbReference type="OrthoDB" id="5241589at2759"/>
<feature type="region of interest" description="Disordered" evidence="1">
    <location>
        <begin position="262"/>
        <end position="310"/>
    </location>
</feature>
<reference evidence="2 3" key="1">
    <citation type="submission" date="2015-05" db="EMBL/GenBank/DDBJ databases">
        <title>Distinctive expansion of gene families associated with plant cell wall degradation and secondary metabolism in the genomes of grapevine trunk pathogens.</title>
        <authorList>
            <person name="Lawrence D.P."/>
            <person name="Travadon R."/>
            <person name="Rolshausen P.E."/>
            <person name="Baumgartner K."/>
        </authorList>
    </citation>
    <scope>NUCLEOTIDE SEQUENCE [LARGE SCALE GENOMIC DNA]</scope>
    <source>
        <strain evidence="2">DA912</strain>
    </source>
</reference>
<proteinExistence type="predicted"/>
<organism evidence="2 3">
    <name type="scientific">Diaporthe ampelina</name>
    <dbReference type="NCBI Taxonomy" id="1214573"/>
    <lineage>
        <taxon>Eukaryota</taxon>
        <taxon>Fungi</taxon>
        <taxon>Dikarya</taxon>
        <taxon>Ascomycota</taxon>
        <taxon>Pezizomycotina</taxon>
        <taxon>Sordariomycetes</taxon>
        <taxon>Sordariomycetidae</taxon>
        <taxon>Diaporthales</taxon>
        <taxon>Diaporthaceae</taxon>
        <taxon>Diaporthe</taxon>
    </lineage>
</organism>
<protein>
    <submittedName>
        <fullName evidence="2">Uncharacterized protein</fullName>
    </submittedName>
</protein>
<comment type="caution">
    <text evidence="2">The sequence shown here is derived from an EMBL/GenBank/DDBJ whole genome shotgun (WGS) entry which is preliminary data.</text>
</comment>
<dbReference type="AlphaFoldDB" id="A0A0G2I6X3"/>
<reference evidence="2 3" key="2">
    <citation type="submission" date="2015-05" db="EMBL/GenBank/DDBJ databases">
        <authorList>
            <person name="Morales-Cruz A."/>
            <person name="Amrine K.C."/>
            <person name="Cantu D."/>
        </authorList>
    </citation>
    <scope>NUCLEOTIDE SEQUENCE [LARGE SCALE GENOMIC DNA]</scope>
    <source>
        <strain evidence="2">DA912</strain>
    </source>
</reference>
<evidence type="ECO:0000313" key="2">
    <source>
        <dbReference type="EMBL" id="KKY35595.1"/>
    </source>
</evidence>
<keyword evidence="3" id="KW-1185">Reference proteome</keyword>
<evidence type="ECO:0000313" key="3">
    <source>
        <dbReference type="Proteomes" id="UP000034680"/>
    </source>
</evidence>
<gene>
    <name evidence="2" type="ORF">UCDDA912_g04376</name>
</gene>
<name>A0A0G2I6X3_9PEZI</name>
<accession>A0A0G2I6X3</accession>
<evidence type="ECO:0000256" key="1">
    <source>
        <dbReference type="SAM" id="MobiDB-lite"/>
    </source>
</evidence>
<dbReference type="EMBL" id="LCUC01000152">
    <property type="protein sequence ID" value="KKY35595.1"/>
    <property type="molecule type" value="Genomic_DNA"/>
</dbReference>
<dbReference type="Proteomes" id="UP000034680">
    <property type="component" value="Unassembled WGS sequence"/>
</dbReference>
<sequence length="317" mass="34798">MDRSSMPSFLKNLTTLRITLMAPLEETFAIASFKTSFGTVTGLRPEVLGHNFPALQRLEVCTATNTWEAGLISGEGKTDKCGCPLKYVESLETTATCPIAPADWHLLTLERPIFDSSKLHTLEFDGPGSQYTLPCNVALDIDWNLNRFLSESGVGLRTLSLDWGGGHEHASHVEDTGSDAVILAHGGSVYGFLRALRACWLLRAEGGELWFRRYADLDRLASRLGTHMGRAGLVWAPDDTAEKNGGFERVLNPPEAMVWGPQWGDSGDDYWKDEDATEGSDCETSEDEEDEDSDGEWDQGSGGETVGVYQDVELVLM</sequence>